<gene>
    <name evidence="1" type="ORF">C8N28_0575</name>
</gene>
<dbReference type="AlphaFoldDB" id="A0A4R1M244"/>
<keyword evidence="2" id="KW-1185">Reference proteome</keyword>
<accession>A0A4R1M244</accession>
<comment type="caution">
    <text evidence="1">The sequence shown here is derived from an EMBL/GenBank/DDBJ whole genome shotgun (WGS) entry which is preliminary data.</text>
</comment>
<dbReference type="RefSeq" id="WP_132221345.1">
    <property type="nucleotide sequence ID" value="NZ_SMGO01000001.1"/>
</dbReference>
<dbReference type="OrthoDB" id="953239at2"/>
<name>A0A4R1M244_9SPHI</name>
<evidence type="ECO:0000313" key="1">
    <source>
        <dbReference type="EMBL" id="TCK85272.1"/>
    </source>
</evidence>
<dbReference type="Proteomes" id="UP000294616">
    <property type="component" value="Unassembled WGS sequence"/>
</dbReference>
<reference evidence="1 2" key="1">
    <citation type="submission" date="2019-03" db="EMBL/GenBank/DDBJ databases">
        <title>Genomic Encyclopedia of Archaeal and Bacterial Type Strains, Phase II (KMG-II): from individual species to whole genera.</title>
        <authorList>
            <person name="Goeker M."/>
        </authorList>
    </citation>
    <scope>NUCLEOTIDE SEQUENCE [LARGE SCALE GENOMIC DNA]</scope>
    <source>
        <strain evidence="1 2">DSM 22554</strain>
    </source>
</reference>
<proteinExistence type="predicted"/>
<evidence type="ECO:0000313" key="2">
    <source>
        <dbReference type="Proteomes" id="UP000294616"/>
    </source>
</evidence>
<sequence length="134" mass="15382">MKRDLPKNIVEDIGIAIVLEGETPESKFWYVYIINRKKETINNVLVSSRGYDYTDGKDIQTTTLRHFIGDINGNSFAKIEPIDEALFGLTNEYWLSYYINGIIYDKKFIFLPESVVDSNFVRIPIINKPGVLIG</sequence>
<protein>
    <submittedName>
        <fullName evidence="1">Uncharacterized protein</fullName>
    </submittedName>
</protein>
<organism evidence="1 2">
    <name type="scientific">Albibacterium bauzanense</name>
    <dbReference type="NCBI Taxonomy" id="653929"/>
    <lineage>
        <taxon>Bacteria</taxon>
        <taxon>Pseudomonadati</taxon>
        <taxon>Bacteroidota</taxon>
        <taxon>Sphingobacteriia</taxon>
        <taxon>Sphingobacteriales</taxon>
        <taxon>Sphingobacteriaceae</taxon>
        <taxon>Albibacterium</taxon>
    </lineage>
</organism>
<dbReference type="EMBL" id="SMGO01000001">
    <property type="protein sequence ID" value="TCK85272.1"/>
    <property type="molecule type" value="Genomic_DNA"/>
</dbReference>